<dbReference type="Gene3D" id="1.10.10.10">
    <property type="entry name" value="Winged helix-like DNA-binding domain superfamily/Winged helix DNA-binding domain"/>
    <property type="match status" value="1"/>
</dbReference>
<name>A0A0H0XMK2_9SPHN</name>
<organism evidence="2 3">
    <name type="scientific">Aurantiacibacter marinus</name>
    <dbReference type="NCBI Taxonomy" id="874156"/>
    <lineage>
        <taxon>Bacteria</taxon>
        <taxon>Pseudomonadati</taxon>
        <taxon>Pseudomonadota</taxon>
        <taxon>Alphaproteobacteria</taxon>
        <taxon>Sphingomonadales</taxon>
        <taxon>Erythrobacteraceae</taxon>
        <taxon>Aurantiacibacter</taxon>
    </lineage>
</organism>
<comment type="caution">
    <text evidence="2">The sequence shown here is derived from an EMBL/GenBank/DDBJ whole genome shotgun (WGS) entry which is preliminary data.</text>
</comment>
<dbReference type="InterPro" id="IPR016032">
    <property type="entry name" value="Sig_transdc_resp-reg_C-effctor"/>
</dbReference>
<evidence type="ECO:0000313" key="2">
    <source>
        <dbReference type="EMBL" id="KLI63579.1"/>
    </source>
</evidence>
<dbReference type="SUPFAM" id="SSF46894">
    <property type="entry name" value="C-terminal effector domain of the bipartite response regulators"/>
    <property type="match status" value="1"/>
</dbReference>
<dbReference type="STRING" id="874156.GCA_001021555_01837"/>
<proteinExistence type="predicted"/>
<keyword evidence="3" id="KW-1185">Reference proteome</keyword>
<dbReference type="PATRIC" id="fig|874156.12.peg.1523"/>
<evidence type="ECO:0000313" key="3">
    <source>
        <dbReference type="Proteomes" id="UP000053455"/>
    </source>
</evidence>
<accession>A0A0H0XMK2</accession>
<dbReference type="SMART" id="SM00421">
    <property type="entry name" value="HTH_LUXR"/>
    <property type="match status" value="1"/>
</dbReference>
<feature type="domain" description="HTH luxR-type" evidence="1">
    <location>
        <begin position="273"/>
        <end position="330"/>
    </location>
</feature>
<reference evidence="2 3" key="1">
    <citation type="submission" date="2015-04" db="EMBL/GenBank/DDBJ databases">
        <title>The draft genome sequence of Erythrobacter marinus HWDM-33.</title>
        <authorList>
            <person name="Zhuang L."/>
            <person name="Liu Y."/>
            <person name="Shao Z."/>
        </authorList>
    </citation>
    <scope>NUCLEOTIDE SEQUENCE [LARGE SCALE GENOMIC DNA]</scope>
    <source>
        <strain evidence="2 3">HWDM-33</strain>
    </source>
</reference>
<evidence type="ECO:0000259" key="1">
    <source>
        <dbReference type="SMART" id="SM00421"/>
    </source>
</evidence>
<dbReference type="AlphaFoldDB" id="A0A0H0XMK2"/>
<dbReference type="InterPro" id="IPR000792">
    <property type="entry name" value="Tscrpt_reg_LuxR_C"/>
</dbReference>
<dbReference type="EMBL" id="LBHU01000002">
    <property type="protein sequence ID" value="KLI63579.1"/>
    <property type="molecule type" value="Genomic_DNA"/>
</dbReference>
<protein>
    <recommendedName>
        <fullName evidence="1">HTH luxR-type domain-containing protein</fullName>
    </recommendedName>
</protein>
<dbReference type="GO" id="GO:0006355">
    <property type="term" value="P:regulation of DNA-templated transcription"/>
    <property type="evidence" value="ECO:0007669"/>
    <property type="project" value="InterPro"/>
</dbReference>
<dbReference type="InterPro" id="IPR036388">
    <property type="entry name" value="WH-like_DNA-bd_sf"/>
</dbReference>
<dbReference type="Proteomes" id="UP000053455">
    <property type="component" value="Unassembled WGS sequence"/>
</dbReference>
<gene>
    <name evidence="2" type="ORF">AAV99_07410</name>
</gene>
<dbReference type="GO" id="GO:0003677">
    <property type="term" value="F:DNA binding"/>
    <property type="evidence" value="ECO:0007669"/>
    <property type="project" value="InterPro"/>
</dbReference>
<sequence>MGEYPWDSLLRDIGEWVGGSKGMVLGMAQGSSYGSSLNWNHDPQELDRYNSHYNKLDPRLPFSRKTALHSCQLGQQYVRNEDIADTEYFDAISLRGNVCDSVHGIIADDTEIGRHAISIQRGFEEDFFERSHARQLQALLMPLEQAVRDSIRVARVSGDMAPAERLLYALIDPGLNLQCFDRPELAAQDWRDYGFSIEGRRFVPDNQRHAGVLERAVRLGISGHASNLRIGRLEISISAVPAPLGWAGDNCAFLSVCLPDSKNRTATELFALAHDFSDREQAILGELLGGAPMRDAASQLGMGYETLRWHVKNMCHKSGYARREAMVLAALTGEIST</sequence>